<feature type="transmembrane region" description="Helical" evidence="5">
    <location>
        <begin position="29"/>
        <end position="46"/>
    </location>
</feature>
<dbReference type="RefSeq" id="WP_072895329.1">
    <property type="nucleotide sequence ID" value="NZ_FQVM01000010.1"/>
</dbReference>
<dbReference type="GO" id="GO:0005886">
    <property type="term" value="C:plasma membrane"/>
    <property type="evidence" value="ECO:0007669"/>
    <property type="project" value="TreeGrafter"/>
</dbReference>
<keyword evidence="4 5" id="KW-0472">Membrane</keyword>
<reference evidence="6 7" key="1">
    <citation type="submission" date="2016-11" db="EMBL/GenBank/DDBJ databases">
        <authorList>
            <person name="Jaros S."/>
            <person name="Januszkiewicz K."/>
            <person name="Wedrychowicz H."/>
        </authorList>
    </citation>
    <scope>NUCLEOTIDE SEQUENCE [LARGE SCALE GENOMIC DNA]</scope>
    <source>
        <strain evidence="6 7">DSM 2631</strain>
    </source>
</reference>
<dbReference type="CDD" id="cd16914">
    <property type="entry name" value="EcfT"/>
    <property type="match status" value="1"/>
</dbReference>
<dbReference type="STRING" id="1533.SAMN05443638_11066"/>
<dbReference type="Proteomes" id="UP000184035">
    <property type="component" value="Unassembled WGS sequence"/>
</dbReference>
<feature type="transmembrane region" description="Helical" evidence="5">
    <location>
        <begin position="93"/>
        <end position="113"/>
    </location>
</feature>
<dbReference type="PANTHER" id="PTHR33514:SF1">
    <property type="entry name" value="ABC TRANSPORTER PERMEASE"/>
    <property type="match status" value="1"/>
</dbReference>
<sequence length="285" mass="32950">MSNIKFHVLPAIIINIIFMIIVFSTDNPLLVFAVLFWTLILLLKYGGRKDIKRGLKVFIPLAIVTAFINLCFVSGGEIVIFRFLNKSFTLETIVYALVSTLKLIVVIDLFYLLSYMIDSDKSLSYFSSKMPKVTLTMLISLKLVPNMKKRLMAIKEVYEVRGVDYSKTTMKDKIKSYFPVLSILLEDSLECSFDIGESAYVRGFLSGKRSEYEKSYLKFQDKILLILSILIFIVHIIFLINGYTEYDVYKVNSLLDFINIYSILEMGIIVFITFLILIFLRERNK</sequence>
<accession>A0A1M4W4Y3</accession>
<dbReference type="AlphaFoldDB" id="A0A1M4W4Y3"/>
<feature type="transmembrane region" description="Helical" evidence="5">
    <location>
        <begin position="260"/>
        <end position="280"/>
    </location>
</feature>
<evidence type="ECO:0000256" key="4">
    <source>
        <dbReference type="ARBA" id="ARBA00023136"/>
    </source>
</evidence>
<evidence type="ECO:0000256" key="5">
    <source>
        <dbReference type="SAM" id="Phobius"/>
    </source>
</evidence>
<evidence type="ECO:0000313" key="7">
    <source>
        <dbReference type="Proteomes" id="UP000184035"/>
    </source>
</evidence>
<dbReference type="EMBL" id="FQVM01000010">
    <property type="protein sequence ID" value="SHE76257.1"/>
    <property type="molecule type" value="Genomic_DNA"/>
</dbReference>
<keyword evidence="3 5" id="KW-1133">Transmembrane helix</keyword>
<name>A0A1M4W4Y3_9CLOT</name>
<evidence type="ECO:0000256" key="3">
    <source>
        <dbReference type="ARBA" id="ARBA00022989"/>
    </source>
</evidence>
<proteinExistence type="predicted"/>
<keyword evidence="2 5" id="KW-0812">Transmembrane</keyword>
<protein>
    <submittedName>
        <fullName evidence="6">Energy-coupling factor transport system permease protein</fullName>
    </submittedName>
</protein>
<dbReference type="OrthoDB" id="1891007at2"/>
<organism evidence="6 7">
    <name type="scientific">Clostridium fallax</name>
    <dbReference type="NCBI Taxonomy" id="1533"/>
    <lineage>
        <taxon>Bacteria</taxon>
        <taxon>Bacillati</taxon>
        <taxon>Bacillota</taxon>
        <taxon>Clostridia</taxon>
        <taxon>Eubacteriales</taxon>
        <taxon>Clostridiaceae</taxon>
        <taxon>Clostridium</taxon>
    </lineage>
</organism>
<feature type="transmembrane region" description="Helical" evidence="5">
    <location>
        <begin position="7"/>
        <end position="23"/>
    </location>
</feature>
<dbReference type="InterPro" id="IPR003339">
    <property type="entry name" value="ABC/ECF_trnsptr_transmembrane"/>
</dbReference>
<dbReference type="PANTHER" id="PTHR33514">
    <property type="entry name" value="PROTEIN ABCI12, CHLOROPLASTIC"/>
    <property type="match status" value="1"/>
</dbReference>
<comment type="subcellular location">
    <subcellularLocation>
        <location evidence="1">Membrane</location>
        <topology evidence="1">Multi-pass membrane protein</topology>
    </subcellularLocation>
</comment>
<keyword evidence="7" id="KW-1185">Reference proteome</keyword>
<evidence type="ECO:0000256" key="1">
    <source>
        <dbReference type="ARBA" id="ARBA00004141"/>
    </source>
</evidence>
<gene>
    <name evidence="6" type="ORF">SAMN05443638_11066</name>
</gene>
<evidence type="ECO:0000256" key="2">
    <source>
        <dbReference type="ARBA" id="ARBA00022692"/>
    </source>
</evidence>
<evidence type="ECO:0000313" key="6">
    <source>
        <dbReference type="EMBL" id="SHE76257.1"/>
    </source>
</evidence>
<feature type="transmembrane region" description="Helical" evidence="5">
    <location>
        <begin position="58"/>
        <end position="81"/>
    </location>
</feature>
<feature type="transmembrane region" description="Helical" evidence="5">
    <location>
        <begin position="223"/>
        <end position="240"/>
    </location>
</feature>